<dbReference type="Pfam" id="PF08808">
    <property type="entry name" value="RES"/>
    <property type="match status" value="1"/>
</dbReference>
<evidence type="ECO:0000313" key="3">
    <source>
        <dbReference type="Proteomes" id="UP000027473"/>
    </source>
</evidence>
<gene>
    <name evidence="2" type="ORF">FUSO3_06315</name>
</gene>
<dbReference type="AlphaFoldDB" id="A0AB73BW24"/>
<reference evidence="2 3" key="1">
    <citation type="submission" date="2014-01" db="EMBL/GenBank/DDBJ databases">
        <title>Comparative genomics of Fusobacterium necrophorum wild isolates.</title>
        <authorList>
            <person name="Kittichotirat W."/>
            <person name="Bumgarner R.E."/>
            <person name="Lawrence P."/>
        </authorList>
    </citation>
    <scope>NUCLEOTIDE SEQUENCE [LARGE SCALE GENOMIC DNA]</scope>
    <source>
        <strain evidence="2 3">BL</strain>
    </source>
</reference>
<sequence>MPAIVQVAEKINSLSQDELKRIIENIEKGDPQVFDEITQIIQKSSYRIVEKTLKIGDKFFRIRELNNINLKELSSINNCWAPPNPKQGRYNRNGCPILYVAKDEETCKKEIGITDDNTYMLIKYELKEEIQVYNQKICQDLRQLFSGETYRNNYTPLLADPKKAKLLEQIIDECLNHKDYNFSNFIINFLFPCTNRILGWEYVSRKNPLGVNLAFKNEEIQEFVLITDVKIIKKGKIYYNGFIDRDNIKYKKNLKYYVSYIKSILKPFKNIRHIRLPLLFLKWINQAPIKPK</sequence>
<evidence type="ECO:0000313" key="2">
    <source>
        <dbReference type="EMBL" id="KDE63041.1"/>
    </source>
</evidence>
<feature type="domain" description="RES" evidence="1">
    <location>
        <begin position="81"/>
        <end position="151"/>
    </location>
</feature>
<dbReference type="InterPro" id="IPR014914">
    <property type="entry name" value="RES_dom"/>
</dbReference>
<proteinExistence type="predicted"/>
<organism evidence="2 3">
    <name type="scientific">Fusobacterium necrophorum BL</name>
    <dbReference type="NCBI Taxonomy" id="1441732"/>
    <lineage>
        <taxon>Bacteria</taxon>
        <taxon>Fusobacteriati</taxon>
        <taxon>Fusobacteriota</taxon>
        <taxon>Fusobacteriia</taxon>
        <taxon>Fusobacteriales</taxon>
        <taxon>Fusobacteriaceae</taxon>
        <taxon>Fusobacterium</taxon>
    </lineage>
</organism>
<dbReference type="Proteomes" id="UP000027473">
    <property type="component" value="Unassembled WGS sequence"/>
</dbReference>
<comment type="caution">
    <text evidence="2">The sequence shown here is derived from an EMBL/GenBank/DDBJ whole genome shotgun (WGS) entry which is preliminary data.</text>
</comment>
<dbReference type="EMBL" id="JAAC01000101">
    <property type="protein sequence ID" value="KDE63041.1"/>
    <property type="molecule type" value="Genomic_DNA"/>
</dbReference>
<protein>
    <recommendedName>
        <fullName evidence="1">RES domain-containing protein</fullName>
    </recommendedName>
</protein>
<evidence type="ECO:0000259" key="1">
    <source>
        <dbReference type="Pfam" id="PF08808"/>
    </source>
</evidence>
<dbReference type="RefSeq" id="WP_035916594.1">
    <property type="nucleotide sequence ID" value="NZ_JAAC01000101.1"/>
</dbReference>
<accession>A0AB73BW24</accession>
<name>A0AB73BW24_9FUSO</name>